<dbReference type="CDD" id="cd02440">
    <property type="entry name" value="AdoMet_MTases"/>
    <property type="match status" value="1"/>
</dbReference>
<gene>
    <name evidence="2" type="ORF">GCM10017083_34230</name>
</gene>
<proteinExistence type="predicted"/>
<dbReference type="Pfam" id="PF08242">
    <property type="entry name" value="Methyltransf_12"/>
    <property type="match status" value="1"/>
</dbReference>
<keyword evidence="3" id="KW-1185">Reference proteome</keyword>
<dbReference type="AlphaFoldDB" id="A0A919CRV7"/>
<feature type="domain" description="Methyltransferase type 12" evidence="1">
    <location>
        <begin position="63"/>
        <end position="160"/>
    </location>
</feature>
<organism evidence="2 3">
    <name type="scientific">Thalassobaculum fulvum</name>
    <dbReference type="NCBI Taxonomy" id="1633335"/>
    <lineage>
        <taxon>Bacteria</taxon>
        <taxon>Pseudomonadati</taxon>
        <taxon>Pseudomonadota</taxon>
        <taxon>Alphaproteobacteria</taxon>
        <taxon>Rhodospirillales</taxon>
        <taxon>Thalassobaculaceae</taxon>
        <taxon>Thalassobaculum</taxon>
    </lineage>
</organism>
<reference evidence="2" key="1">
    <citation type="journal article" date="2014" name="Int. J. Syst. Evol. Microbiol.">
        <title>Complete genome sequence of Corynebacterium casei LMG S-19264T (=DSM 44701T), isolated from a smear-ripened cheese.</title>
        <authorList>
            <consortium name="US DOE Joint Genome Institute (JGI-PGF)"/>
            <person name="Walter F."/>
            <person name="Albersmeier A."/>
            <person name="Kalinowski J."/>
            <person name="Ruckert C."/>
        </authorList>
    </citation>
    <scope>NUCLEOTIDE SEQUENCE</scope>
    <source>
        <strain evidence="2">KCTC 42651</strain>
    </source>
</reference>
<dbReference type="SUPFAM" id="SSF53335">
    <property type="entry name" value="S-adenosyl-L-methionine-dependent methyltransferases"/>
    <property type="match status" value="1"/>
</dbReference>
<name>A0A919CRV7_9PROT</name>
<accession>A0A919CRV7</accession>
<dbReference type="InterPro" id="IPR013217">
    <property type="entry name" value="Methyltransf_12"/>
</dbReference>
<sequence>MTDAGPGDRIAAFYERFPYPHRDPDAAVGDLAWIRPGSLPAVAHHVFGGRLPAGRPLRLLVAGGGTGDAVVCLGGWLRRLGLAGRIDYVDLSERSCAIARARAATLGLQDVAFRVAPLESLAEGIDGPYDYIDLCGVLNHVPEPRTALAVLSRVLAPGGGIGVMAYGRIGRTGVYQAQAALALLGVDAGRPDAVALARAFVRGLPQTNWLRRNPAFQALADADDAELADVLLNPRDRAFGVAELDELFAAAGLRIRTFTPPFLYDPVPALRDPTLRAAAAGLDHRTGRQLAELLQGSLKKHVFYAVRDDQGAAAEDEDPAERLLDDPATVLVPAGIRPPALAATLRGRSEQARGIQIDVDGRTISVGLRLSDLGLDVLSAIDGPTRVGAVLDRFAGQRDAARAELRQVQRRLTGLGLLYLLAG</sequence>
<evidence type="ECO:0000313" key="2">
    <source>
        <dbReference type="EMBL" id="GHD55385.1"/>
    </source>
</evidence>
<dbReference type="Gene3D" id="3.40.50.150">
    <property type="entry name" value="Vaccinia Virus protein VP39"/>
    <property type="match status" value="1"/>
</dbReference>
<evidence type="ECO:0000313" key="3">
    <source>
        <dbReference type="Proteomes" id="UP000630353"/>
    </source>
</evidence>
<evidence type="ECO:0000259" key="1">
    <source>
        <dbReference type="Pfam" id="PF08242"/>
    </source>
</evidence>
<protein>
    <recommendedName>
        <fullName evidence="1">Methyltransferase type 12 domain-containing protein</fullName>
    </recommendedName>
</protein>
<dbReference type="RefSeq" id="WP_189991840.1">
    <property type="nucleotide sequence ID" value="NZ_BMZS01000008.1"/>
</dbReference>
<dbReference type="Proteomes" id="UP000630353">
    <property type="component" value="Unassembled WGS sequence"/>
</dbReference>
<reference evidence="2" key="2">
    <citation type="submission" date="2020-09" db="EMBL/GenBank/DDBJ databases">
        <authorList>
            <person name="Sun Q."/>
            <person name="Kim S."/>
        </authorList>
    </citation>
    <scope>NUCLEOTIDE SEQUENCE</scope>
    <source>
        <strain evidence="2">KCTC 42651</strain>
    </source>
</reference>
<comment type="caution">
    <text evidence="2">The sequence shown here is derived from an EMBL/GenBank/DDBJ whole genome shotgun (WGS) entry which is preliminary data.</text>
</comment>
<dbReference type="InterPro" id="IPR029063">
    <property type="entry name" value="SAM-dependent_MTases_sf"/>
</dbReference>
<dbReference type="EMBL" id="BMZS01000008">
    <property type="protein sequence ID" value="GHD55385.1"/>
    <property type="molecule type" value="Genomic_DNA"/>
</dbReference>